<dbReference type="STRING" id="1445577.A0A010RDR6"/>
<evidence type="ECO:0000313" key="8">
    <source>
        <dbReference type="Proteomes" id="UP000020467"/>
    </source>
</evidence>
<dbReference type="Proteomes" id="UP000020467">
    <property type="component" value="Unassembled WGS sequence"/>
</dbReference>
<dbReference type="SUPFAM" id="SSF51905">
    <property type="entry name" value="FAD/NAD(P)-binding domain"/>
    <property type="match status" value="1"/>
</dbReference>
<dbReference type="GO" id="GO:0050660">
    <property type="term" value="F:flavin adenine dinucleotide binding"/>
    <property type="evidence" value="ECO:0007669"/>
    <property type="project" value="InterPro"/>
</dbReference>
<dbReference type="InterPro" id="IPR006076">
    <property type="entry name" value="FAD-dep_OxRdtase"/>
</dbReference>
<name>A0A010RDR6_9PEZI</name>
<evidence type="ECO:0000313" key="7">
    <source>
        <dbReference type="EMBL" id="EXF75894.1"/>
    </source>
</evidence>
<dbReference type="InterPro" id="IPR036188">
    <property type="entry name" value="FAD/NAD-bd_sf"/>
</dbReference>
<proteinExistence type="inferred from homology"/>
<dbReference type="PANTHER" id="PTHR10961:SF37">
    <property type="entry name" value="FAD DEPENDENT OXIDOREDUCTASE DOMAIN-CONTAINING PROTEIN"/>
    <property type="match status" value="1"/>
</dbReference>
<dbReference type="EMBL" id="JARH01000874">
    <property type="protein sequence ID" value="EXF75894.1"/>
    <property type="molecule type" value="Genomic_DNA"/>
</dbReference>
<dbReference type="GO" id="GO:0051698">
    <property type="term" value="F:saccharopine oxidase activity"/>
    <property type="evidence" value="ECO:0007669"/>
    <property type="project" value="TreeGrafter"/>
</dbReference>
<evidence type="ECO:0000256" key="2">
    <source>
        <dbReference type="ARBA" id="ARBA00010989"/>
    </source>
</evidence>
<gene>
    <name evidence="7" type="ORF">CFIO01_00379</name>
</gene>
<feature type="domain" description="FAD dependent oxidoreductase" evidence="6">
    <location>
        <begin position="6"/>
        <end position="392"/>
    </location>
</feature>
<reference evidence="7 8" key="1">
    <citation type="submission" date="2014-02" db="EMBL/GenBank/DDBJ databases">
        <title>The genome sequence of Colletotrichum fioriniae PJ7.</title>
        <authorList>
            <person name="Baroncelli R."/>
            <person name="Thon M.R."/>
        </authorList>
    </citation>
    <scope>NUCLEOTIDE SEQUENCE [LARGE SCALE GENOMIC DNA]</scope>
    <source>
        <strain evidence="7 8">PJ7</strain>
    </source>
</reference>
<dbReference type="InterPro" id="IPR045170">
    <property type="entry name" value="MTOX"/>
</dbReference>
<dbReference type="GO" id="GO:0008115">
    <property type="term" value="F:sarcosine oxidase activity"/>
    <property type="evidence" value="ECO:0007669"/>
    <property type="project" value="TreeGrafter"/>
</dbReference>
<comment type="caution">
    <text evidence="7">The sequence shown here is derived from an EMBL/GenBank/DDBJ whole genome shotgun (WGS) entry which is preliminary data.</text>
</comment>
<dbReference type="KEGG" id="cfj:CFIO01_00379"/>
<dbReference type="eggNOG" id="KOG2820">
    <property type="taxonomic scope" value="Eukaryota"/>
</dbReference>
<protein>
    <submittedName>
        <fullName evidence="7">Fructosyl amino acid oxidase</fullName>
    </submittedName>
</protein>
<dbReference type="HOGENOM" id="CLU_007884_0_2_1"/>
<keyword evidence="8" id="KW-1185">Reference proteome</keyword>
<dbReference type="Gene3D" id="3.50.50.60">
    <property type="entry name" value="FAD/NAD(P)-binding domain"/>
    <property type="match status" value="1"/>
</dbReference>
<comment type="cofactor">
    <cofactor evidence="1">
        <name>FAD</name>
        <dbReference type="ChEBI" id="CHEBI:57692"/>
    </cofactor>
</comment>
<comment type="similarity">
    <text evidence="2">Belongs to the MSOX/MTOX family.</text>
</comment>
<accession>A0A010RDR6</accession>
<dbReference type="PANTHER" id="PTHR10961">
    <property type="entry name" value="PEROXISOMAL SARCOSINE OXIDASE"/>
    <property type="match status" value="1"/>
</dbReference>
<evidence type="ECO:0000256" key="3">
    <source>
        <dbReference type="ARBA" id="ARBA00022630"/>
    </source>
</evidence>
<evidence type="ECO:0000256" key="1">
    <source>
        <dbReference type="ARBA" id="ARBA00001974"/>
    </source>
</evidence>
<dbReference type="AlphaFoldDB" id="A0A010RDR6"/>
<evidence type="ECO:0000256" key="5">
    <source>
        <dbReference type="ARBA" id="ARBA00023002"/>
    </source>
</evidence>
<evidence type="ECO:0000259" key="6">
    <source>
        <dbReference type="Pfam" id="PF01266"/>
    </source>
</evidence>
<evidence type="ECO:0000256" key="4">
    <source>
        <dbReference type="ARBA" id="ARBA00022827"/>
    </source>
</evidence>
<dbReference type="Pfam" id="PF01266">
    <property type="entry name" value="DAO"/>
    <property type="match status" value="1"/>
</dbReference>
<organism evidence="7 8">
    <name type="scientific">Colletotrichum fioriniae PJ7</name>
    <dbReference type="NCBI Taxonomy" id="1445577"/>
    <lineage>
        <taxon>Eukaryota</taxon>
        <taxon>Fungi</taxon>
        <taxon>Dikarya</taxon>
        <taxon>Ascomycota</taxon>
        <taxon>Pezizomycotina</taxon>
        <taxon>Sordariomycetes</taxon>
        <taxon>Hypocreomycetidae</taxon>
        <taxon>Glomerellales</taxon>
        <taxon>Glomerellaceae</taxon>
        <taxon>Colletotrichum</taxon>
        <taxon>Colletotrichum acutatum species complex</taxon>
    </lineage>
</organism>
<sequence>MAEPTILIIGGGTFGTSTAYHLSQTYTDASRVTVVDRWAPSDPGANKAAAIDVNRIIQTNYVRPLYCNLASEAIHPWFWDLNLGHFFHKTGCVTIDEEDNQFSDAVRKTLKQRGSDYTVDANVDDFGKRWKPFKGLETRGLGTAFFNPEAGWCDAALATQNLMAAAKRNGVRTITGEVEQLIFDPLLGRVLGARMKDGQRLTADRIVLSAGAWTSGLLAPIEAKLRFAPHDQVERQITAVGRVSAYYKLSPEETEHMCAAGMPIIIYKSCGILTPPSRENRIMKINDLQTEFVNRVAISAEHVVSIPSERAQQDVPQKLKDESQKLLNIMMPEFAQDKSPDRWRICWDAKTPTEDWLLCRHPNSQLENLFLAVGGNFDTYKFLPIAGKYMCQILQGKSNGREKDAAWGWKDEATLMNAMKKELGPKSSTLSLPEFRSFEEGKRSSKL</sequence>
<keyword evidence="4" id="KW-0274">FAD</keyword>
<dbReference type="Gene3D" id="3.30.9.10">
    <property type="entry name" value="D-Amino Acid Oxidase, subunit A, domain 2"/>
    <property type="match status" value="1"/>
</dbReference>
<keyword evidence="5" id="KW-0560">Oxidoreductase</keyword>
<keyword evidence="3" id="KW-0285">Flavoprotein</keyword>
<dbReference type="OrthoDB" id="2219495at2759"/>